<dbReference type="EMBL" id="MT630788">
    <property type="protein sequence ID" value="QNO43092.1"/>
    <property type="molecule type" value="Genomic_DNA"/>
</dbReference>
<gene>
    <name evidence="2" type="ORF">DICHBKDE_00035</name>
    <name evidence="1" type="ORF">FCAILLLB_00015</name>
    <name evidence="5" type="ORF">GGLDAALA_00001</name>
    <name evidence="7" type="ORF">HJDPDKJO_00014</name>
    <name evidence="4" type="ORF">KIKEOHKK_00001</name>
    <name evidence="6" type="ORF">MGFDKJCL_00004</name>
    <name evidence="3" type="ORF">PILMODGB_00004</name>
</gene>
<evidence type="ECO:0000313" key="2">
    <source>
        <dbReference type="EMBL" id="QNO43092.1"/>
    </source>
</evidence>
<dbReference type="EMBL" id="MT631083">
    <property type="protein sequence ID" value="QNO45235.1"/>
    <property type="molecule type" value="Genomic_DNA"/>
</dbReference>
<dbReference type="EMBL" id="MT630955">
    <property type="protein sequence ID" value="QNO44344.1"/>
    <property type="molecule type" value="Genomic_DNA"/>
</dbReference>
<sequence length="57" mass="6642">MPFNSEIKKMLNKSWLYKAATCDRPIIEIISQEAQYPYRTVIAQSLKLLFTIHDVAI</sequence>
<accession>A0A7G9Y508</accession>
<evidence type="ECO:0000313" key="6">
    <source>
        <dbReference type="EMBL" id="QNO45571.1"/>
    </source>
</evidence>
<proteinExistence type="predicted"/>
<organism evidence="2">
    <name type="scientific">Candidatus Methanogaster sp. ANME-2c ERB4</name>
    <dbReference type="NCBI Taxonomy" id="2759911"/>
    <lineage>
        <taxon>Archaea</taxon>
        <taxon>Methanobacteriati</taxon>
        <taxon>Methanobacteriota</taxon>
        <taxon>Stenosarchaea group</taxon>
        <taxon>Methanomicrobia</taxon>
        <taxon>Methanosarcinales</taxon>
        <taxon>ANME-2 cluster</taxon>
        <taxon>Candidatus Methanogasteraceae</taxon>
        <taxon>Candidatus Methanogaster</taxon>
    </lineage>
</organism>
<dbReference type="AlphaFoldDB" id="A0A7G9Y508"/>
<name>A0A7G9Y508_9EURY</name>
<evidence type="ECO:0000313" key="5">
    <source>
        <dbReference type="EMBL" id="QNO45235.1"/>
    </source>
</evidence>
<dbReference type="EMBL" id="MT631151">
    <property type="protein sequence ID" value="QNO45790.1"/>
    <property type="molecule type" value="Genomic_DNA"/>
</dbReference>
<evidence type="ECO:0000313" key="4">
    <source>
        <dbReference type="EMBL" id="QNO44344.1"/>
    </source>
</evidence>
<evidence type="ECO:0000313" key="7">
    <source>
        <dbReference type="EMBL" id="QNO45790.1"/>
    </source>
</evidence>
<dbReference type="EMBL" id="MT630791">
    <property type="protein sequence ID" value="QNO43113.1"/>
    <property type="molecule type" value="Genomic_DNA"/>
</dbReference>
<evidence type="ECO:0000313" key="3">
    <source>
        <dbReference type="EMBL" id="QNO43113.1"/>
    </source>
</evidence>
<dbReference type="EMBL" id="MT631135">
    <property type="protein sequence ID" value="QNO45571.1"/>
    <property type="molecule type" value="Genomic_DNA"/>
</dbReference>
<protein>
    <submittedName>
        <fullName evidence="2">Uncharacterized protein</fullName>
    </submittedName>
</protein>
<dbReference type="EMBL" id="MT630731">
    <property type="protein sequence ID" value="QNO42349.1"/>
    <property type="molecule type" value="Genomic_DNA"/>
</dbReference>
<evidence type="ECO:0000313" key="1">
    <source>
        <dbReference type="EMBL" id="QNO42349.1"/>
    </source>
</evidence>
<reference evidence="2" key="1">
    <citation type="submission" date="2020-06" db="EMBL/GenBank/DDBJ databases">
        <title>Unique genomic features of the anaerobic methanotrophic archaea.</title>
        <authorList>
            <person name="Chadwick G.L."/>
            <person name="Skennerton C.T."/>
            <person name="Laso-Perez R."/>
            <person name="Leu A.O."/>
            <person name="Speth D.R."/>
            <person name="Yu H."/>
            <person name="Morgan-Lang C."/>
            <person name="Hatzenpichler R."/>
            <person name="Goudeau D."/>
            <person name="Malmstrom R."/>
            <person name="Brazelton W.J."/>
            <person name="Woyke T."/>
            <person name="Hallam S.J."/>
            <person name="Tyson G.W."/>
            <person name="Wegener G."/>
            <person name="Boetius A."/>
            <person name="Orphan V."/>
        </authorList>
    </citation>
    <scope>NUCLEOTIDE SEQUENCE</scope>
</reference>